<name>A0A0H2S722_9AGAM</name>
<keyword evidence="4" id="KW-1185">Reference proteome</keyword>
<dbReference type="EMBL" id="KQ085883">
    <property type="protein sequence ID" value="KLO20100.1"/>
    <property type="molecule type" value="Genomic_DNA"/>
</dbReference>
<dbReference type="Proteomes" id="UP000053477">
    <property type="component" value="Unassembled WGS sequence"/>
</dbReference>
<evidence type="ECO:0000256" key="1">
    <source>
        <dbReference type="SAM" id="MobiDB-lite"/>
    </source>
</evidence>
<dbReference type="STRING" id="27342.A0A0H2S722"/>
<dbReference type="PANTHER" id="PTHR33840:SF2">
    <property type="entry name" value="TLE1 PHOSPHOLIPASE DOMAIN-CONTAINING PROTEIN"/>
    <property type="match status" value="1"/>
</dbReference>
<dbReference type="OrthoDB" id="3162439at2759"/>
<sequence>MTVTNSTSGDTLVGSAGALGVGTLPNNPIPKSTKTWVPDPVKETGRARTLVLCFDGTGDQFDDDNSNIVKLMSCLKKDDQRQQMVYYQTGIGTTTKNSFISPLTIQFSKTLDEMFAWNLASHVQGGYEFLMQNYTAGDKISIFGFSRGAYTARALAGMLQKVGLLPASNLQQIPFAWAMYAREDADGLLNSEGFKKTFSIDVDIDFVGVWDTVCSVGLTNKELPFVGANSAIRVFRHALSLDERRVKFMPNFYHQYPSIEPEKAVGTVSSGIPALDTTIKLPDDGTSLPSPTTSKLKQNRPSGGKSESQKWQDKINAESRRKEGTLSIPPVLEVWFAGCHCDVGGGSVRNGTRHSLARIPLRWMIRQTFLANTGIIFDKELLKDVVGIDADTLYPVVQNRPKRIEPAPTMTLQEPEGQPWAIVTLLKFTGSLLLVPLEFIFKVVTWPIKHLWSLLRFSPPVKALHGLFPAKAPAAAPVVQATNASATPDEAFQSEEVEELRDALSPKYDQLALCWYWWILELIPMKFREQKGRRDDFFVRANNGQGRKIYGDAFTGGLMVHRSVKTRLAIKKGDKPEYQPKAWFKKYDKTLKKKVLGPATWDIPDDTKDPNAPFVFVD</sequence>
<dbReference type="InParanoid" id="A0A0H2S722"/>
<gene>
    <name evidence="3" type="ORF">SCHPADRAFT_817269</name>
</gene>
<dbReference type="SUPFAM" id="SSF53474">
    <property type="entry name" value="alpha/beta-Hydrolases"/>
    <property type="match status" value="1"/>
</dbReference>
<accession>A0A0H2S722</accession>
<evidence type="ECO:0000313" key="3">
    <source>
        <dbReference type="EMBL" id="KLO20100.1"/>
    </source>
</evidence>
<proteinExistence type="predicted"/>
<evidence type="ECO:0000313" key="4">
    <source>
        <dbReference type="Proteomes" id="UP000053477"/>
    </source>
</evidence>
<feature type="region of interest" description="Disordered" evidence="1">
    <location>
        <begin position="277"/>
        <end position="322"/>
    </location>
</feature>
<dbReference type="InterPro" id="IPR018712">
    <property type="entry name" value="Tle1-like_cat"/>
</dbReference>
<organism evidence="3 4">
    <name type="scientific">Schizopora paradoxa</name>
    <dbReference type="NCBI Taxonomy" id="27342"/>
    <lineage>
        <taxon>Eukaryota</taxon>
        <taxon>Fungi</taxon>
        <taxon>Dikarya</taxon>
        <taxon>Basidiomycota</taxon>
        <taxon>Agaricomycotina</taxon>
        <taxon>Agaricomycetes</taxon>
        <taxon>Hymenochaetales</taxon>
        <taxon>Schizoporaceae</taxon>
        <taxon>Schizopora</taxon>
    </lineage>
</organism>
<feature type="compositionally biased region" description="Basic and acidic residues" evidence="1">
    <location>
        <begin position="307"/>
        <end position="322"/>
    </location>
</feature>
<feature type="compositionally biased region" description="Polar residues" evidence="1">
    <location>
        <begin position="287"/>
        <end position="301"/>
    </location>
</feature>
<feature type="domain" description="T6SS Phospholipase effector Tle1-like catalytic" evidence="2">
    <location>
        <begin position="48"/>
        <end position="367"/>
    </location>
</feature>
<dbReference type="PANTHER" id="PTHR33840">
    <property type="match status" value="1"/>
</dbReference>
<reference evidence="3 4" key="1">
    <citation type="submission" date="2015-04" db="EMBL/GenBank/DDBJ databases">
        <title>Complete genome sequence of Schizopora paradoxa KUC8140, a cosmopolitan wood degrader in East Asia.</title>
        <authorList>
            <consortium name="DOE Joint Genome Institute"/>
            <person name="Min B."/>
            <person name="Park H."/>
            <person name="Jang Y."/>
            <person name="Kim J.-J."/>
            <person name="Kim K.H."/>
            <person name="Pangilinan J."/>
            <person name="Lipzen A."/>
            <person name="Riley R."/>
            <person name="Grigoriev I.V."/>
            <person name="Spatafora J.W."/>
            <person name="Choi I.-G."/>
        </authorList>
    </citation>
    <scope>NUCLEOTIDE SEQUENCE [LARGE SCALE GENOMIC DNA]</scope>
    <source>
        <strain evidence="3 4">KUC8140</strain>
    </source>
</reference>
<dbReference type="AlphaFoldDB" id="A0A0H2S722"/>
<dbReference type="Pfam" id="PF09994">
    <property type="entry name" value="T6SS_Tle1-like_cat"/>
    <property type="match status" value="1"/>
</dbReference>
<protein>
    <recommendedName>
        <fullName evidence="2">T6SS Phospholipase effector Tle1-like catalytic domain-containing protein</fullName>
    </recommendedName>
</protein>
<evidence type="ECO:0000259" key="2">
    <source>
        <dbReference type="Pfam" id="PF09994"/>
    </source>
</evidence>
<dbReference type="InterPro" id="IPR029058">
    <property type="entry name" value="AB_hydrolase_fold"/>
</dbReference>